<reference evidence="1" key="1">
    <citation type="submission" date="2021-06" db="EMBL/GenBank/DDBJ databases">
        <authorList>
            <person name="Kallberg Y."/>
            <person name="Tangrot J."/>
            <person name="Rosling A."/>
        </authorList>
    </citation>
    <scope>NUCLEOTIDE SEQUENCE</scope>
    <source>
        <strain evidence="1">MA453B</strain>
    </source>
</reference>
<dbReference type="Proteomes" id="UP000789405">
    <property type="component" value="Unassembled WGS sequence"/>
</dbReference>
<dbReference type="EMBL" id="CAJVPY010000020">
    <property type="protein sequence ID" value="CAG8444587.1"/>
    <property type="molecule type" value="Genomic_DNA"/>
</dbReference>
<keyword evidence="2" id="KW-1185">Reference proteome</keyword>
<accession>A0A9N8VC43</accession>
<proteinExistence type="predicted"/>
<organism evidence="1 2">
    <name type="scientific">Dentiscutata erythropus</name>
    <dbReference type="NCBI Taxonomy" id="1348616"/>
    <lineage>
        <taxon>Eukaryota</taxon>
        <taxon>Fungi</taxon>
        <taxon>Fungi incertae sedis</taxon>
        <taxon>Mucoromycota</taxon>
        <taxon>Glomeromycotina</taxon>
        <taxon>Glomeromycetes</taxon>
        <taxon>Diversisporales</taxon>
        <taxon>Gigasporaceae</taxon>
        <taxon>Dentiscutata</taxon>
    </lineage>
</organism>
<evidence type="ECO:0000313" key="2">
    <source>
        <dbReference type="Proteomes" id="UP000789405"/>
    </source>
</evidence>
<dbReference type="AlphaFoldDB" id="A0A9N8VC43"/>
<feature type="non-terminal residue" evidence="1">
    <location>
        <position position="59"/>
    </location>
</feature>
<protein>
    <submittedName>
        <fullName evidence="1">27266_t:CDS:1</fullName>
    </submittedName>
</protein>
<gene>
    <name evidence="1" type="ORF">DERYTH_LOCUS106</name>
</gene>
<dbReference type="OrthoDB" id="10373668at2759"/>
<name>A0A9N8VC43_9GLOM</name>
<comment type="caution">
    <text evidence="1">The sequence shown here is derived from an EMBL/GenBank/DDBJ whole genome shotgun (WGS) entry which is preliminary data.</text>
</comment>
<evidence type="ECO:0000313" key="1">
    <source>
        <dbReference type="EMBL" id="CAG8444587.1"/>
    </source>
</evidence>
<sequence>MILAKALVENHKTTLGLRLNKLTSIIPRQYDTSNLSNNLIKEINFANAASASLDLCVNK</sequence>